<dbReference type="Pfam" id="PF00072">
    <property type="entry name" value="Response_reg"/>
    <property type="match status" value="1"/>
</dbReference>
<dbReference type="InterPro" id="IPR011006">
    <property type="entry name" value="CheY-like_superfamily"/>
</dbReference>
<sequence length="233" mass="26129">MHSITQNRESQDREAHDKIKIILVDDHPLFRKGLRFIIESDPRYQVIGEATDGLEGVKLVDTLMPDVVLLDVDMPSMNGVEALSLMLNDHPQLAIIMLTVSDDSNDLAMAMKYGAKGYLLKSIDSDFLLNAIEKAVEGDNVLSPEMTNKLIAQLRGSEQQKAEESAIQSLTSRELEVLKWLTKGISNKEIARKMDVTESTVKVHVQNVLRKLNLQSRVQAALFAVENQLEFDE</sequence>
<keyword evidence="1 5" id="KW-0597">Phosphoprotein</keyword>
<dbReference type="InterPro" id="IPR001789">
    <property type="entry name" value="Sig_transdc_resp-reg_receiver"/>
</dbReference>
<protein>
    <submittedName>
        <fullName evidence="8">DNA-binding response regulator</fullName>
    </submittedName>
</protein>
<accession>A0A2U2ADW3</accession>
<evidence type="ECO:0000256" key="3">
    <source>
        <dbReference type="ARBA" id="ARBA00023125"/>
    </source>
</evidence>
<reference evidence="9" key="1">
    <citation type="submission" date="2018-05" db="EMBL/GenBank/DDBJ databases">
        <title>Ignatzschineria dubaiensis sp. nov., isolated from necrotic foot tissues of dromedaries (Camelus dromedarius) and associated maggots in Dubai, United Arab Emirates.</title>
        <authorList>
            <person name="Tsang C.C."/>
            <person name="Tang J.Y.M."/>
            <person name="Fong J.Y.H."/>
            <person name="Kinne J."/>
            <person name="Lee H.H."/>
            <person name="Joseph M."/>
            <person name="Jose S."/>
            <person name="Schuster R.K."/>
            <person name="Tang Y."/>
            <person name="Sivakumar S."/>
            <person name="Chen J.H.K."/>
            <person name="Teng J.L.L."/>
            <person name="Lau S.K.P."/>
            <person name="Wernery U."/>
            <person name="Woo P.C.Y."/>
        </authorList>
    </citation>
    <scope>NUCLEOTIDE SEQUENCE [LARGE SCALE GENOMIC DNA]</scope>
    <source>
        <strain evidence="9">KCTC 22644</strain>
    </source>
</reference>
<keyword evidence="4" id="KW-0804">Transcription</keyword>
<dbReference type="EMBL" id="QEWQ01000004">
    <property type="protein sequence ID" value="PWD80852.1"/>
    <property type="molecule type" value="Genomic_DNA"/>
</dbReference>
<dbReference type="PROSITE" id="PS50110">
    <property type="entry name" value="RESPONSE_REGULATORY"/>
    <property type="match status" value="1"/>
</dbReference>
<dbReference type="CDD" id="cd06170">
    <property type="entry name" value="LuxR_C_like"/>
    <property type="match status" value="1"/>
</dbReference>
<dbReference type="GO" id="GO:0003677">
    <property type="term" value="F:DNA binding"/>
    <property type="evidence" value="ECO:0007669"/>
    <property type="project" value="UniProtKB-KW"/>
</dbReference>
<dbReference type="PANTHER" id="PTHR43214">
    <property type="entry name" value="TWO-COMPONENT RESPONSE REGULATOR"/>
    <property type="match status" value="1"/>
</dbReference>
<dbReference type="SMART" id="SM00448">
    <property type="entry name" value="REC"/>
    <property type="match status" value="1"/>
</dbReference>
<dbReference type="OrthoDB" id="9796655at2"/>
<name>A0A2U2ADW3_9GAMM</name>
<evidence type="ECO:0000256" key="1">
    <source>
        <dbReference type="ARBA" id="ARBA00022553"/>
    </source>
</evidence>
<dbReference type="InterPro" id="IPR058245">
    <property type="entry name" value="NreC/VraR/RcsB-like_REC"/>
</dbReference>
<dbReference type="PROSITE" id="PS50043">
    <property type="entry name" value="HTH_LUXR_2"/>
    <property type="match status" value="1"/>
</dbReference>
<keyword evidence="9" id="KW-1185">Reference proteome</keyword>
<evidence type="ECO:0000313" key="9">
    <source>
        <dbReference type="Proteomes" id="UP000245020"/>
    </source>
</evidence>
<feature type="modified residue" description="4-aspartylphosphate" evidence="5">
    <location>
        <position position="71"/>
    </location>
</feature>
<dbReference type="AlphaFoldDB" id="A0A2U2ADW3"/>
<dbReference type="Pfam" id="PF00196">
    <property type="entry name" value="GerE"/>
    <property type="match status" value="1"/>
</dbReference>
<dbReference type="InterPro" id="IPR000792">
    <property type="entry name" value="Tscrpt_reg_LuxR_C"/>
</dbReference>
<dbReference type="PANTHER" id="PTHR43214:SF41">
    <property type="entry name" value="NITRATE_NITRITE RESPONSE REGULATOR PROTEIN NARP"/>
    <property type="match status" value="1"/>
</dbReference>
<evidence type="ECO:0000313" key="8">
    <source>
        <dbReference type="EMBL" id="PWD80852.1"/>
    </source>
</evidence>
<organism evidence="8 9">
    <name type="scientific">Ignatzschineria ureiclastica</name>
    <dbReference type="NCBI Taxonomy" id="472582"/>
    <lineage>
        <taxon>Bacteria</taxon>
        <taxon>Pseudomonadati</taxon>
        <taxon>Pseudomonadota</taxon>
        <taxon>Gammaproteobacteria</taxon>
        <taxon>Cardiobacteriales</taxon>
        <taxon>Ignatzschineriaceae</taxon>
        <taxon>Ignatzschineria</taxon>
    </lineage>
</organism>
<keyword evidence="3 8" id="KW-0238">DNA-binding</keyword>
<dbReference type="PROSITE" id="PS00622">
    <property type="entry name" value="HTH_LUXR_1"/>
    <property type="match status" value="1"/>
</dbReference>
<dbReference type="RefSeq" id="WP_109189504.1">
    <property type="nucleotide sequence ID" value="NZ_BMYA01000002.1"/>
</dbReference>
<dbReference type="SMART" id="SM00421">
    <property type="entry name" value="HTH_LUXR"/>
    <property type="match status" value="1"/>
</dbReference>
<evidence type="ECO:0000256" key="5">
    <source>
        <dbReference type="PROSITE-ProRule" id="PRU00169"/>
    </source>
</evidence>
<evidence type="ECO:0000259" key="6">
    <source>
        <dbReference type="PROSITE" id="PS50043"/>
    </source>
</evidence>
<dbReference type="GO" id="GO:0006355">
    <property type="term" value="P:regulation of DNA-templated transcription"/>
    <property type="evidence" value="ECO:0007669"/>
    <property type="project" value="InterPro"/>
</dbReference>
<evidence type="ECO:0000259" key="7">
    <source>
        <dbReference type="PROSITE" id="PS50110"/>
    </source>
</evidence>
<dbReference type="Gene3D" id="3.40.50.2300">
    <property type="match status" value="1"/>
</dbReference>
<evidence type="ECO:0000256" key="4">
    <source>
        <dbReference type="ARBA" id="ARBA00023163"/>
    </source>
</evidence>
<dbReference type="GO" id="GO:0000160">
    <property type="term" value="P:phosphorelay signal transduction system"/>
    <property type="evidence" value="ECO:0007669"/>
    <property type="project" value="InterPro"/>
</dbReference>
<dbReference type="PRINTS" id="PR00038">
    <property type="entry name" value="HTHLUXR"/>
</dbReference>
<comment type="caution">
    <text evidence="8">The sequence shown here is derived from an EMBL/GenBank/DDBJ whole genome shotgun (WGS) entry which is preliminary data.</text>
</comment>
<keyword evidence="2" id="KW-0805">Transcription regulation</keyword>
<dbReference type="SUPFAM" id="SSF52172">
    <property type="entry name" value="CheY-like"/>
    <property type="match status" value="1"/>
</dbReference>
<feature type="domain" description="Response regulatory" evidence="7">
    <location>
        <begin position="20"/>
        <end position="136"/>
    </location>
</feature>
<feature type="domain" description="HTH luxR-type" evidence="6">
    <location>
        <begin position="163"/>
        <end position="228"/>
    </location>
</feature>
<proteinExistence type="predicted"/>
<dbReference type="InterPro" id="IPR039420">
    <property type="entry name" value="WalR-like"/>
</dbReference>
<dbReference type="Proteomes" id="UP000245020">
    <property type="component" value="Unassembled WGS sequence"/>
</dbReference>
<gene>
    <name evidence="8" type="ORF">DC083_07020</name>
</gene>
<evidence type="ECO:0000256" key="2">
    <source>
        <dbReference type="ARBA" id="ARBA00023015"/>
    </source>
</evidence>
<dbReference type="CDD" id="cd17535">
    <property type="entry name" value="REC_NarL-like"/>
    <property type="match status" value="1"/>
</dbReference>